<evidence type="ECO:0000313" key="2">
    <source>
        <dbReference type="Proteomes" id="UP001066276"/>
    </source>
</evidence>
<dbReference type="Proteomes" id="UP001066276">
    <property type="component" value="Chromosome 11"/>
</dbReference>
<gene>
    <name evidence="1" type="ORF">NDU88_004964</name>
</gene>
<organism evidence="1 2">
    <name type="scientific">Pleurodeles waltl</name>
    <name type="common">Iberian ribbed newt</name>
    <dbReference type="NCBI Taxonomy" id="8319"/>
    <lineage>
        <taxon>Eukaryota</taxon>
        <taxon>Metazoa</taxon>
        <taxon>Chordata</taxon>
        <taxon>Craniata</taxon>
        <taxon>Vertebrata</taxon>
        <taxon>Euteleostomi</taxon>
        <taxon>Amphibia</taxon>
        <taxon>Batrachia</taxon>
        <taxon>Caudata</taxon>
        <taxon>Salamandroidea</taxon>
        <taxon>Salamandridae</taxon>
        <taxon>Pleurodelinae</taxon>
        <taxon>Pleurodeles</taxon>
    </lineage>
</organism>
<dbReference type="EMBL" id="JANPWB010000015">
    <property type="protein sequence ID" value="KAJ1091849.1"/>
    <property type="molecule type" value="Genomic_DNA"/>
</dbReference>
<proteinExistence type="predicted"/>
<reference evidence="1" key="1">
    <citation type="journal article" date="2022" name="bioRxiv">
        <title>Sequencing and chromosome-scale assembly of the giantPleurodeles waltlgenome.</title>
        <authorList>
            <person name="Brown T."/>
            <person name="Elewa A."/>
            <person name="Iarovenko S."/>
            <person name="Subramanian E."/>
            <person name="Araus A.J."/>
            <person name="Petzold A."/>
            <person name="Susuki M."/>
            <person name="Suzuki K.-i.T."/>
            <person name="Hayashi T."/>
            <person name="Toyoda A."/>
            <person name="Oliveira C."/>
            <person name="Osipova E."/>
            <person name="Leigh N.D."/>
            <person name="Simon A."/>
            <person name="Yun M.H."/>
        </authorList>
    </citation>
    <scope>NUCLEOTIDE SEQUENCE</scope>
    <source>
        <strain evidence="1">20211129_DDA</strain>
        <tissue evidence="1">Liver</tissue>
    </source>
</reference>
<keyword evidence="2" id="KW-1185">Reference proteome</keyword>
<name>A0AAV7LN84_PLEWA</name>
<evidence type="ECO:0000313" key="1">
    <source>
        <dbReference type="EMBL" id="KAJ1091849.1"/>
    </source>
</evidence>
<accession>A0AAV7LN84</accession>
<dbReference type="AlphaFoldDB" id="A0AAV7LN84"/>
<sequence>MCATRCAYPSRLSALPPLKRPSDLSGRVLVTLNHMKSIDVLQQSNGLQISMGTFPYHRRMLSIQDIAGKPEDDNKPHQKMIRANIIKCSSQMYYKTAKQENKVL</sequence>
<comment type="caution">
    <text evidence="1">The sequence shown here is derived from an EMBL/GenBank/DDBJ whole genome shotgun (WGS) entry which is preliminary data.</text>
</comment>
<protein>
    <submittedName>
        <fullName evidence="1">Uncharacterized protein</fullName>
    </submittedName>
</protein>